<dbReference type="Proteomes" id="UP000078148">
    <property type="component" value="Chromosome"/>
</dbReference>
<dbReference type="InterPro" id="IPR004638">
    <property type="entry name" value="EmrB-like"/>
</dbReference>
<feature type="transmembrane region" description="Helical" evidence="8">
    <location>
        <begin position="91"/>
        <end position="110"/>
    </location>
</feature>
<dbReference type="PRINTS" id="PR01036">
    <property type="entry name" value="TCRTETB"/>
</dbReference>
<proteinExistence type="inferred from homology"/>
<sequence>MSAETVNAAPAATTDSLTSKERWFAFWSIVLGTFVAVLNNSLINVAIPQLTTDLGSTTTRIQWVITGYTLASGIIVPITGFMEQRIGYKKFMILALSIFTIGTLICAFAWNDTSLIAARIFAGLGGGLIMPLSMTIVYKIMLREQIGFAVGLWGIAAMAAPAIGPTLSGYLIEWFNWRFLFIACVPIALFAILMIFLLIKEPPKNQPIKFDVAGFLLSATCAGTLLYALSNGASSGWTSFKIVGLLFIAFWSLVFLIFVERGKDNAVIDISLFKNYKFTISVVASSFVMMGMMGGTFLAPLFLQNIQSYSAISTGLILLPQAVAMALMMPIAGKLVDKIGIVPLCLFGLTLTSVMTYHLHTLTPQTSRLWFETVMVVRGMGIGLCLMPLSTVGMNAIAEEVSAAKVSSASAASNLIRTLAGSMAIAIFTFIMQNRTALHSQHIAESVTAEGGQYLQSALGSSWLSSTMGLISLDAASRGIADTFLLSSIPLFCCLPLMLLFISRKKKKKEIVITDELPAQA</sequence>
<evidence type="ECO:0000313" key="10">
    <source>
        <dbReference type="EMBL" id="ANF94977.1"/>
    </source>
</evidence>
<dbReference type="GO" id="GO:0005886">
    <property type="term" value="C:plasma membrane"/>
    <property type="evidence" value="ECO:0007669"/>
    <property type="project" value="UniProtKB-SubCell"/>
</dbReference>
<dbReference type="NCBIfam" id="TIGR00711">
    <property type="entry name" value="efflux_EmrB"/>
    <property type="match status" value="1"/>
</dbReference>
<evidence type="ECO:0000256" key="3">
    <source>
        <dbReference type="ARBA" id="ARBA00022448"/>
    </source>
</evidence>
<gene>
    <name evidence="10" type="ORF">AR543_02305</name>
</gene>
<evidence type="ECO:0000256" key="4">
    <source>
        <dbReference type="ARBA" id="ARBA00022475"/>
    </source>
</evidence>
<keyword evidence="11" id="KW-1185">Reference proteome</keyword>
<evidence type="ECO:0000256" key="2">
    <source>
        <dbReference type="ARBA" id="ARBA00008537"/>
    </source>
</evidence>
<feature type="transmembrane region" description="Helical" evidence="8">
    <location>
        <begin position="150"/>
        <end position="172"/>
    </location>
</feature>
<dbReference type="PROSITE" id="PS50850">
    <property type="entry name" value="MFS"/>
    <property type="match status" value="1"/>
</dbReference>
<dbReference type="Gene3D" id="1.20.1720.10">
    <property type="entry name" value="Multidrug resistance protein D"/>
    <property type="match status" value="1"/>
</dbReference>
<dbReference type="EMBL" id="CP013023">
    <property type="protein sequence ID" value="ANF94977.1"/>
    <property type="molecule type" value="Genomic_DNA"/>
</dbReference>
<keyword evidence="6 8" id="KW-1133">Transmembrane helix</keyword>
<evidence type="ECO:0000256" key="6">
    <source>
        <dbReference type="ARBA" id="ARBA00022989"/>
    </source>
</evidence>
<dbReference type="PANTHER" id="PTHR42718:SF9">
    <property type="entry name" value="MAJOR FACILITATOR SUPERFAMILY MULTIDRUG TRANSPORTER MFSC"/>
    <property type="match status" value="1"/>
</dbReference>
<feature type="transmembrane region" description="Helical" evidence="8">
    <location>
        <begin position="210"/>
        <end position="230"/>
    </location>
</feature>
<keyword evidence="7 8" id="KW-0472">Membrane</keyword>
<dbReference type="AlphaFoldDB" id="A0A172ZCI1"/>
<evidence type="ECO:0000259" key="9">
    <source>
        <dbReference type="PROSITE" id="PS50850"/>
    </source>
</evidence>
<keyword evidence="3" id="KW-0813">Transport</keyword>
<dbReference type="GO" id="GO:0022857">
    <property type="term" value="F:transmembrane transporter activity"/>
    <property type="evidence" value="ECO:0007669"/>
    <property type="project" value="InterPro"/>
</dbReference>
<dbReference type="KEGG" id="pbv:AR543_02305"/>
<feature type="transmembrane region" description="Helical" evidence="8">
    <location>
        <begin position="339"/>
        <end position="359"/>
    </location>
</feature>
<dbReference type="Pfam" id="PF07690">
    <property type="entry name" value="MFS_1"/>
    <property type="match status" value="1"/>
</dbReference>
<evidence type="ECO:0000256" key="7">
    <source>
        <dbReference type="ARBA" id="ARBA00023136"/>
    </source>
</evidence>
<organism evidence="10 11">
    <name type="scientific">Paenibacillus bovis</name>
    <dbReference type="NCBI Taxonomy" id="1616788"/>
    <lineage>
        <taxon>Bacteria</taxon>
        <taxon>Bacillati</taxon>
        <taxon>Bacillota</taxon>
        <taxon>Bacilli</taxon>
        <taxon>Bacillales</taxon>
        <taxon>Paenibacillaceae</taxon>
        <taxon>Paenibacillus</taxon>
    </lineage>
</organism>
<name>A0A172ZCI1_9BACL</name>
<feature type="transmembrane region" description="Helical" evidence="8">
    <location>
        <begin position="63"/>
        <end position="82"/>
    </location>
</feature>
<keyword evidence="5 8" id="KW-0812">Transmembrane</keyword>
<dbReference type="PANTHER" id="PTHR42718">
    <property type="entry name" value="MAJOR FACILITATOR SUPERFAMILY MULTIDRUG TRANSPORTER MFSC"/>
    <property type="match status" value="1"/>
</dbReference>
<feature type="transmembrane region" description="Helical" evidence="8">
    <location>
        <begin position="116"/>
        <end position="138"/>
    </location>
</feature>
<evidence type="ECO:0000256" key="1">
    <source>
        <dbReference type="ARBA" id="ARBA00004651"/>
    </source>
</evidence>
<feature type="transmembrane region" description="Helical" evidence="8">
    <location>
        <begin position="309"/>
        <end position="327"/>
    </location>
</feature>
<feature type="transmembrane region" description="Helical" evidence="8">
    <location>
        <begin position="410"/>
        <end position="432"/>
    </location>
</feature>
<comment type="similarity">
    <text evidence="2">Belongs to the major facilitator superfamily. EmrB family.</text>
</comment>
<dbReference type="Gene3D" id="1.20.1250.20">
    <property type="entry name" value="MFS general substrate transporter like domains"/>
    <property type="match status" value="1"/>
</dbReference>
<reference evidence="11" key="1">
    <citation type="submission" date="2015-10" db="EMBL/GenBank/DDBJ databases">
        <title>Genome of Paenibacillus bovis sp. nov.</title>
        <authorList>
            <person name="Wu Z."/>
            <person name="Gao C."/>
            <person name="Liu Z."/>
            <person name="Zheng H."/>
        </authorList>
    </citation>
    <scope>NUCLEOTIDE SEQUENCE [LARGE SCALE GENOMIC DNA]</scope>
    <source>
        <strain evidence="11">BD3526</strain>
    </source>
</reference>
<accession>A0A172ZCI1</accession>
<keyword evidence="4" id="KW-1003">Cell membrane</keyword>
<feature type="transmembrane region" description="Helical" evidence="8">
    <location>
        <begin position="178"/>
        <end position="198"/>
    </location>
</feature>
<evidence type="ECO:0000313" key="11">
    <source>
        <dbReference type="Proteomes" id="UP000078148"/>
    </source>
</evidence>
<reference evidence="10 11" key="2">
    <citation type="journal article" date="2016" name="Int. J. Syst. Evol. Microbiol.">
        <title>Paenibacillus bovis sp. nov., isolated from raw yak (Bos grunniens) milk.</title>
        <authorList>
            <person name="Gao C."/>
            <person name="Han J."/>
            <person name="Liu Z."/>
            <person name="Xu X."/>
            <person name="Hang F."/>
            <person name="Wu Z."/>
        </authorList>
    </citation>
    <scope>NUCLEOTIDE SEQUENCE [LARGE SCALE GENOMIC DNA]</scope>
    <source>
        <strain evidence="10 11">BD3526</strain>
    </source>
</reference>
<dbReference type="InterPro" id="IPR011701">
    <property type="entry name" value="MFS"/>
</dbReference>
<comment type="subcellular location">
    <subcellularLocation>
        <location evidence="1">Cell membrane</location>
        <topology evidence="1">Multi-pass membrane protein</topology>
    </subcellularLocation>
</comment>
<dbReference type="STRING" id="1616788.AR543_02305"/>
<dbReference type="SUPFAM" id="SSF103473">
    <property type="entry name" value="MFS general substrate transporter"/>
    <property type="match status" value="1"/>
</dbReference>
<evidence type="ECO:0000256" key="8">
    <source>
        <dbReference type="SAM" id="Phobius"/>
    </source>
</evidence>
<dbReference type="RefSeq" id="WP_060531487.1">
    <property type="nucleotide sequence ID" value="NZ_CP013023.1"/>
</dbReference>
<dbReference type="CDD" id="cd17503">
    <property type="entry name" value="MFS_LmrB_MDR_like"/>
    <property type="match status" value="1"/>
</dbReference>
<feature type="transmembrane region" description="Helical" evidence="8">
    <location>
        <begin position="379"/>
        <end position="398"/>
    </location>
</feature>
<evidence type="ECO:0000256" key="5">
    <source>
        <dbReference type="ARBA" id="ARBA00022692"/>
    </source>
</evidence>
<feature type="transmembrane region" description="Helical" evidence="8">
    <location>
        <begin position="484"/>
        <end position="502"/>
    </location>
</feature>
<dbReference type="InterPro" id="IPR036259">
    <property type="entry name" value="MFS_trans_sf"/>
</dbReference>
<feature type="transmembrane region" description="Helical" evidence="8">
    <location>
        <begin position="242"/>
        <end position="259"/>
    </location>
</feature>
<feature type="transmembrane region" description="Helical" evidence="8">
    <location>
        <begin position="24"/>
        <end position="43"/>
    </location>
</feature>
<feature type="domain" description="Major facilitator superfamily (MFS) profile" evidence="9">
    <location>
        <begin position="25"/>
        <end position="506"/>
    </location>
</feature>
<dbReference type="OrthoDB" id="9816041at2"/>
<feature type="transmembrane region" description="Helical" evidence="8">
    <location>
        <begin position="280"/>
        <end position="303"/>
    </location>
</feature>
<dbReference type="InterPro" id="IPR020846">
    <property type="entry name" value="MFS_dom"/>
</dbReference>
<protein>
    <submittedName>
        <fullName evidence="10">MFS transporter</fullName>
    </submittedName>
</protein>